<evidence type="ECO:0000313" key="3">
    <source>
        <dbReference type="EMBL" id="CAI5795022.1"/>
    </source>
</evidence>
<keyword evidence="1" id="KW-0812">Transmembrane</keyword>
<dbReference type="PANTHER" id="PTHR15446:SF2">
    <property type="entry name" value="UROPLAKIN-3B-LIKE PROTEIN 1-RELATED"/>
    <property type="match status" value="1"/>
</dbReference>
<feature type="transmembrane region" description="Helical" evidence="1">
    <location>
        <begin position="187"/>
        <end position="211"/>
    </location>
</feature>
<keyword evidence="1" id="KW-0472">Membrane</keyword>
<sequence>MLFSGILLVMGIGVTAEKVSVGYTPRLTSKDLAAKITSSTFTLEQPRCVFNKFVDATDEIWLLVARSNAAESCAVLRSPEELPYQAFENNSCYMTLGTAPANYPCPAEESSKLTVLRVGNEVDCKTDPARPDCNGPLPEPGPYRVKFLAFNSGGPTAESRWSDPITLIQGKDPETIDTSPERRSAGMIAIATILSILSAILLAALIAALVYKYSDVCGSAEIVTVRDPATITRYTTHHIYDQPGRNL</sequence>
<feature type="signal peptide" evidence="2">
    <location>
        <begin position="1"/>
        <end position="16"/>
    </location>
</feature>
<reference evidence="3" key="1">
    <citation type="submission" date="2022-12" db="EMBL/GenBank/DDBJ databases">
        <authorList>
            <person name="Alioto T."/>
            <person name="Alioto T."/>
            <person name="Gomez Garrido J."/>
        </authorList>
    </citation>
    <scope>NUCLEOTIDE SEQUENCE</scope>
</reference>
<feature type="chain" id="PRO_5041389040" description="Uroplakin 3B" evidence="2">
    <location>
        <begin position="17"/>
        <end position="247"/>
    </location>
</feature>
<evidence type="ECO:0000256" key="1">
    <source>
        <dbReference type="SAM" id="Phobius"/>
    </source>
</evidence>
<dbReference type="Proteomes" id="UP001178461">
    <property type="component" value="Chromosome 15"/>
</dbReference>
<gene>
    <name evidence="3" type="ORF">PODLI_1B001225</name>
</gene>
<dbReference type="GO" id="GO:0016020">
    <property type="term" value="C:membrane"/>
    <property type="evidence" value="ECO:0007669"/>
    <property type="project" value="TreeGrafter"/>
</dbReference>
<accession>A0AA35PS65</accession>
<dbReference type="EMBL" id="OX395141">
    <property type="protein sequence ID" value="CAI5795022.1"/>
    <property type="molecule type" value="Genomic_DNA"/>
</dbReference>
<proteinExistence type="predicted"/>
<keyword evidence="1" id="KW-1133">Transmembrane helix</keyword>
<name>A0AA35PS65_9SAUR</name>
<evidence type="ECO:0000313" key="4">
    <source>
        <dbReference type="Proteomes" id="UP001178461"/>
    </source>
</evidence>
<dbReference type="InterPro" id="IPR024831">
    <property type="entry name" value="Uroplakin-3"/>
</dbReference>
<evidence type="ECO:0000256" key="2">
    <source>
        <dbReference type="SAM" id="SignalP"/>
    </source>
</evidence>
<keyword evidence="4" id="KW-1185">Reference proteome</keyword>
<organism evidence="3 4">
    <name type="scientific">Podarcis lilfordi</name>
    <name type="common">Lilford's wall lizard</name>
    <dbReference type="NCBI Taxonomy" id="74358"/>
    <lineage>
        <taxon>Eukaryota</taxon>
        <taxon>Metazoa</taxon>
        <taxon>Chordata</taxon>
        <taxon>Craniata</taxon>
        <taxon>Vertebrata</taxon>
        <taxon>Euteleostomi</taxon>
        <taxon>Lepidosauria</taxon>
        <taxon>Squamata</taxon>
        <taxon>Bifurcata</taxon>
        <taxon>Unidentata</taxon>
        <taxon>Episquamata</taxon>
        <taxon>Laterata</taxon>
        <taxon>Lacertibaenia</taxon>
        <taxon>Lacertidae</taxon>
        <taxon>Podarcis</taxon>
    </lineage>
</organism>
<protein>
    <recommendedName>
        <fullName evidence="5">Uroplakin 3B</fullName>
    </recommendedName>
</protein>
<dbReference type="AlphaFoldDB" id="A0AA35PS65"/>
<keyword evidence="2" id="KW-0732">Signal</keyword>
<dbReference type="PANTHER" id="PTHR15446">
    <property type="entry name" value="UROPLAKIN III"/>
    <property type="match status" value="1"/>
</dbReference>
<evidence type="ECO:0008006" key="5">
    <source>
        <dbReference type="Google" id="ProtNLM"/>
    </source>
</evidence>